<proteinExistence type="predicted"/>
<dbReference type="PANTHER" id="PTHR48104:SF30">
    <property type="entry name" value="METACASPASE-1"/>
    <property type="match status" value="1"/>
</dbReference>
<feature type="non-terminal residue" evidence="2">
    <location>
        <position position="247"/>
    </location>
</feature>
<dbReference type="InterPro" id="IPR018247">
    <property type="entry name" value="EF_Hand_1_Ca_BS"/>
</dbReference>
<reference evidence="2" key="1">
    <citation type="submission" date="2018-05" db="EMBL/GenBank/DDBJ databases">
        <authorList>
            <person name="Lanie J.A."/>
            <person name="Ng W.-L."/>
            <person name="Kazmierczak K.M."/>
            <person name="Andrzejewski T.M."/>
            <person name="Davidsen T.M."/>
            <person name="Wayne K.J."/>
            <person name="Tettelin H."/>
            <person name="Glass J.I."/>
            <person name="Rusch D."/>
            <person name="Podicherti R."/>
            <person name="Tsui H.-C.T."/>
            <person name="Winkler M.E."/>
        </authorList>
    </citation>
    <scope>NUCLEOTIDE SEQUENCE</scope>
</reference>
<evidence type="ECO:0000313" key="2">
    <source>
        <dbReference type="EMBL" id="SVD91828.1"/>
    </source>
</evidence>
<dbReference type="InterPro" id="IPR050452">
    <property type="entry name" value="Metacaspase"/>
</dbReference>
<dbReference type="InterPro" id="IPR011600">
    <property type="entry name" value="Pept_C14_caspase"/>
</dbReference>
<dbReference type="EMBL" id="UINC01181897">
    <property type="protein sequence ID" value="SVD91828.1"/>
    <property type="molecule type" value="Genomic_DNA"/>
</dbReference>
<name>A0A382ZAV5_9ZZZZ</name>
<dbReference type="GO" id="GO:0006508">
    <property type="term" value="P:proteolysis"/>
    <property type="evidence" value="ECO:0007669"/>
    <property type="project" value="InterPro"/>
</dbReference>
<feature type="domain" description="Peptidase C14 caspase" evidence="1">
    <location>
        <begin position="26"/>
        <end position="221"/>
    </location>
</feature>
<dbReference type="SUPFAM" id="SSF52129">
    <property type="entry name" value="Caspase-like"/>
    <property type="match status" value="1"/>
</dbReference>
<dbReference type="AlphaFoldDB" id="A0A382ZAV5"/>
<organism evidence="2">
    <name type="scientific">marine metagenome</name>
    <dbReference type="NCBI Taxonomy" id="408172"/>
    <lineage>
        <taxon>unclassified sequences</taxon>
        <taxon>metagenomes</taxon>
        <taxon>ecological metagenomes</taxon>
    </lineage>
</organism>
<dbReference type="GO" id="GO:0004197">
    <property type="term" value="F:cysteine-type endopeptidase activity"/>
    <property type="evidence" value="ECO:0007669"/>
    <property type="project" value="InterPro"/>
</dbReference>
<accession>A0A382ZAV5</accession>
<protein>
    <recommendedName>
        <fullName evidence="1">Peptidase C14 caspase domain-containing protein</fullName>
    </recommendedName>
</protein>
<dbReference type="GO" id="GO:0005737">
    <property type="term" value="C:cytoplasm"/>
    <property type="evidence" value="ECO:0007669"/>
    <property type="project" value="TreeGrafter"/>
</dbReference>
<dbReference type="Pfam" id="PF00656">
    <property type="entry name" value="Peptidase_C14"/>
    <property type="match status" value="1"/>
</dbReference>
<dbReference type="PROSITE" id="PS00018">
    <property type="entry name" value="EF_HAND_1"/>
    <property type="match status" value="1"/>
</dbReference>
<dbReference type="Gene3D" id="3.40.50.1460">
    <property type="match status" value="1"/>
</dbReference>
<dbReference type="InterPro" id="IPR029030">
    <property type="entry name" value="Caspase-like_dom_sf"/>
</dbReference>
<sequence length="247" mass="27199">MKKLILLLVVGNALAVTTEDIYDNSYALIIGIDKYKNKSLDYAVKDAESVANLLKDKFNFPQTNIKTLLNDEATFLNIRNSLSEIASSAKENDRVLIYFAGHGITDILPDGGEMGYLLPIDGEKNNLFATSIPMDDIKRISSMSKSKHMLFLIDACYGGLSAVGARGLDSRTTPNYIDKITQDKARQIITAGGRGEEVIEKSEWGHSAFTMNLIRALEDGKADFNDDGYITADELGLFLKEKVTVDS</sequence>
<gene>
    <name evidence="2" type="ORF">METZ01_LOCUS444682</name>
</gene>
<dbReference type="PANTHER" id="PTHR48104">
    <property type="entry name" value="METACASPASE-4"/>
    <property type="match status" value="1"/>
</dbReference>
<evidence type="ECO:0000259" key="1">
    <source>
        <dbReference type="Pfam" id="PF00656"/>
    </source>
</evidence>